<evidence type="ECO:0000256" key="1">
    <source>
        <dbReference type="SAM" id="Phobius"/>
    </source>
</evidence>
<keyword evidence="1" id="KW-1133">Transmembrane helix</keyword>
<reference evidence="3" key="1">
    <citation type="journal article" date="2019" name="Int. J. Syst. Evol. Microbiol.">
        <title>The Global Catalogue of Microorganisms (GCM) 10K type strain sequencing project: providing services to taxonomists for standard genome sequencing and annotation.</title>
        <authorList>
            <consortium name="The Broad Institute Genomics Platform"/>
            <consortium name="The Broad Institute Genome Sequencing Center for Infectious Disease"/>
            <person name="Wu L."/>
            <person name="Ma J."/>
        </authorList>
    </citation>
    <scope>NUCLEOTIDE SEQUENCE [LARGE SCALE GENOMIC DNA]</scope>
    <source>
        <strain evidence="3">JCM 18304</strain>
    </source>
</reference>
<proteinExistence type="predicted"/>
<dbReference type="RefSeq" id="WP_345636764.1">
    <property type="nucleotide sequence ID" value="NZ_BAABJQ010000029.1"/>
</dbReference>
<organism evidence="2 3">
    <name type="scientific">Rugosimonospora acidiphila</name>
    <dbReference type="NCBI Taxonomy" id="556531"/>
    <lineage>
        <taxon>Bacteria</taxon>
        <taxon>Bacillati</taxon>
        <taxon>Actinomycetota</taxon>
        <taxon>Actinomycetes</taxon>
        <taxon>Micromonosporales</taxon>
        <taxon>Micromonosporaceae</taxon>
        <taxon>Rugosimonospora</taxon>
    </lineage>
</organism>
<evidence type="ECO:0000313" key="3">
    <source>
        <dbReference type="Proteomes" id="UP001501570"/>
    </source>
</evidence>
<comment type="caution">
    <text evidence="2">The sequence shown here is derived from an EMBL/GenBank/DDBJ whole genome shotgun (WGS) entry which is preliminary data.</text>
</comment>
<dbReference type="Proteomes" id="UP001501570">
    <property type="component" value="Unassembled WGS sequence"/>
</dbReference>
<keyword evidence="3" id="KW-1185">Reference proteome</keyword>
<evidence type="ECO:0008006" key="4">
    <source>
        <dbReference type="Google" id="ProtNLM"/>
    </source>
</evidence>
<keyword evidence="1" id="KW-0812">Transmembrane</keyword>
<sequence length="158" mass="17447">MGRQKLRRVADGLPFVVLSSGLVEYFVPGRLRGHRDAGLVAVAFVLALIVAWVMRRLSGMTWREALWPRREPPPWTKLPPSMTSVDELARAGKRLQAIKMYRELTGADLKASKEAVETMIAPAAFHEPVLQVEPAPLIALGHTVGHPTVRPADASIRK</sequence>
<protein>
    <recommendedName>
        <fullName evidence="4">Ribosomal protein L7/L12 C-terminal domain-containing protein</fullName>
    </recommendedName>
</protein>
<name>A0ABP9SLT0_9ACTN</name>
<accession>A0ABP9SLT0</accession>
<evidence type="ECO:0000313" key="2">
    <source>
        <dbReference type="EMBL" id="GAA5197363.1"/>
    </source>
</evidence>
<dbReference type="EMBL" id="BAABJQ010000029">
    <property type="protein sequence ID" value="GAA5197363.1"/>
    <property type="molecule type" value="Genomic_DNA"/>
</dbReference>
<keyword evidence="1" id="KW-0472">Membrane</keyword>
<dbReference type="InterPro" id="IPR014719">
    <property type="entry name" value="Ribosomal_bL12_C/ClpS-like"/>
</dbReference>
<dbReference type="Gene3D" id="3.30.1390.10">
    <property type="match status" value="1"/>
</dbReference>
<feature type="transmembrane region" description="Helical" evidence="1">
    <location>
        <begin position="37"/>
        <end position="54"/>
    </location>
</feature>
<gene>
    <name evidence="2" type="ORF">GCM10023322_68440</name>
</gene>